<proteinExistence type="predicted"/>
<sequence length="228" mass="24736">MRYAADPASLSGEGFMLVQHESRVADFTDAAEVEEVYLAEVEELVRQASGATRVFALPRPVLRSSRHAPDATGMITEVPAPIAHTDFTDRSIQAAAAAALERAGATGAGTDRVMIYTVWRSLRPPPQDRPLALCDIRTVAMTDLVRADAVGNPGSAEVESEFYLLKASSRHRWCYYSAMTPDEALIFRQSDSVSDGPSGCPHTSFIHPESQGAVPRLSIEVRACVFLD</sequence>
<dbReference type="GO" id="GO:0016491">
    <property type="term" value="F:oxidoreductase activity"/>
    <property type="evidence" value="ECO:0007669"/>
    <property type="project" value="InterPro"/>
</dbReference>
<dbReference type="PANTHER" id="PTHR34598:SF3">
    <property type="entry name" value="OXIDOREDUCTASE AN1597"/>
    <property type="match status" value="1"/>
</dbReference>
<protein>
    <recommendedName>
        <fullName evidence="2">Methyltransferase</fullName>
    </recommendedName>
</protein>
<dbReference type="InterPro" id="IPR044053">
    <property type="entry name" value="AsaB-like"/>
</dbReference>
<dbReference type="NCBIfam" id="NF041278">
    <property type="entry name" value="CmcJ_NvfI_EfuI"/>
    <property type="match status" value="1"/>
</dbReference>
<accession>A0A160TQY3</accession>
<dbReference type="PANTHER" id="PTHR34598">
    <property type="entry name" value="BLL6449 PROTEIN"/>
    <property type="match status" value="1"/>
</dbReference>
<organism evidence="1">
    <name type="scientific">hydrothermal vent metagenome</name>
    <dbReference type="NCBI Taxonomy" id="652676"/>
    <lineage>
        <taxon>unclassified sequences</taxon>
        <taxon>metagenomes</taxon>
        <taxon>ecological metagenomes</taxon>
    </lineage>
</organism>
<reference evidence="1" key="1">
    <citation type="submission" date="2015-10" db="EMBL/GenBank/DDBJ databases">
        <authorList>
            <person name="Gilbert D.G."/>
        </authorList>
    </citation>
    <scope>NUCLEOTIDE SEQUENCE</scope>
</reference>
<evidence type="ECO:0008006" key="2">
    <source>
        <dbReference type="Google" id="ProtNLM"/>
    </source>
</evidence>
<evidence type="ECO:0000313" key="1">
    <source>
        <dbReference type="EMBL" id="CUS46474.1"/>
    </source>
</evidence>
<dbReference type="EMBL" id="CZQE01000367">
    <property type="protein sequence ID" value="CUS46474.1"/>
    <property type="molecule type" value="Genomic_DNA"/>
</dbReference>
<name>A0A160TQY3_9ZZZZ</name>
<gene>
    <name evidence="1" type="ORF">MGWOODY_Smn2329</name>
</gene>
<dbReference type="AlphaFoldDB" id="A0A160TQY3"/>